<organism evidence="1 2">
    <name type="scientific">Halogeometricum luteum</name>
    <dbReference type="NCBI Taxonomy" id="2950537"/>
    <lineage>
        <taxon>Archaea</taxon>
        <taxon>Methanobacteriati</taxon>
        <taxon>Methanobacteriota</taxon>
        <taxon>Stenosarchaea group</taxon>
        <taxon>Halobacteria</taxon>
        <taxon>Halobacteriales</taxon>
        <taxon>Haloferacaceae</taxon>
        <taxon>Halogeometricum</taxon>
    </lineage>
</organism>
<name>A0ABU2G6U6_9EURY</name>
<dbReference type="EMBL" id="JAMQOQ010000006">
    <property type="protein sequence ID" value="MDS0296516.1"/>
    <property type="molecule type" value="Genomic_DNA"/>
</dbReference>
<dbReference type="RefSeq" id="WP_310930524.1">
    <property type="nucleotide sequence ID" value="NZ_JAMQOQ010000006.1"/>
</dbReference>
<evidence type="ECO:0000313" key="1">
    <source>
        <dbReference type="EMBL" id="MDS0296516.1"/>
    </source>
</evidence>
<reference evidence="1 2" key="1">
    <citation type="submission" date="2022-06" db="EMBL/GenBank/DDBJ databases">
        <title>Halogeometricum sp. a new haloarchaeum isolate from saline soil.</title>
        <authorList>
            <person name="Strakova D."/>
            <person name="Galisteo C."/>
            <person name="Sanchez-Porro C."/>
            <person name="Ventosa A."/>
        </authorList>
    </citation>
    <scope>NUCLEOTIDE SEQUENCE [LARGE SCALE GENOMIC DNA]</scope>
    <source>
        <strain evidence="2">S3BR25-2</strain>
    </source>
</reference>
<proteinExistence type="predicted"/>
<dbReference type="Proteomes" id="UP001254813">
    <property type="component" value="Unassembled WGS sequence"/>
</dbReference>
<sequence length="85" mass="9761">MSLMTGMLSSCFSLLYRREHVDTTDLNGKYSEEIAARVLRGLREDGWLVKENDETHACYASEKLTTFKTTEVRFNGFEESDGDEQ</sequence>
<accession>A0ABU2G6U6</accession>
<comment type="caution">
    <text evidence="1">The sequence shown here is derived from an EMBL/GenBank/DDBJ whole genome shotgun (WGS) entry which is preliminary data.</text>
</comment>
<protein>
    <submittedName>
        <fullName evidence="1">Uncharacterized protein</fullName>
    </submittedName>
</protein>
<evidence type="ECO:0000313" key="2">
    <source>
        <dbReference type="Proteomes" id="UP001254813"/>
    </source>
</evidence>
<keyword evidence="2" id="KW-1185">Reference proteome</keyword>
<gene>
    <name evidence="1" type="ORF">NDI79_20290</name>
</gene>